<sequence>MSDYLLANYSHEYENEFMYLMIETSMGTKFDNNDKLPKCLVMVGGKPIIQWQLEVLEKLNVKELEIVVGTSVVALVQSTIGTIKTTINIHYYPIDDIEFLHNGVALKKFREDNREKLMKYRDVIVIGTDLLFDTTTFTNFINQHRIESSYLTLLTTEEKRPKLKKGEEFDEQRPKDLLILNEQKRIFGMVYGNCSDKIGIPYDVLDRYPSLSIVDEIQTLRTFIVKSTVLARMPYSDKLTSIHKDVLPHIIKLLRGKFGQDIHEKTLNDLFNHIPSSFEPPCIYVLQKTGMTFRISQQAQIKKVEGMVKSQKLKLF</sequence>
<protein>
    <recommendedName>
        <fullName evidence="5">Nucleotidyl transferase domain-containing protein</fullName>
    </recommendedName>
</protein>
<reference evidence="3 4" key="1">
    <citation type="journal article" date="2019" name="PLoS Negl. Trop. Dis.">
        <title>Whole genome sequencing of Entamoeba nuttalli reveals mammalian host-related molecular signatures and a novel octapeptide-repeat surface protein.</title>
        <authorList>
            <person name="Tanaka M."/>
            <person name="Makiuchi T."/>
            <person name="Komiyama T."/>
            <person name="Shiina T."/>
            <person name="Osaki K."/>
            <person name="Tachibana H."/>
        </authorList>
    </citation>
    <scope>NUCLEOTIDE SEQUENCE [LARGE SCALE GENOMIC DNA]</scope>
    <source>
        <strain evidence="3 4">P19-061405</strain>
    </source>
</reference>
<dbReference type="SUPFAM" id="SSF53448">
    <property type="entry name" value="Nucleotide-diphospho-sugar transferases"/>
    <property type="match status" value="1"/>
</dbReference>
<evidence type="ECO:0000313" key="4">
    <source>
        <dbReference type="Proteomes" id="UP001628156"/>
    </source>
</evidence>
<keyword evidence="2" id="KW-0548">Nucleotidyltransferase</keyword>
<accession>A0ABQ0DH14</accession>
<comment type="caution">
    <text evidence="3">The sequence shown here is derived from an EMBL/GenBank/DDBJ whole genome shotgun (WGS) entry which is preliminary data.</text>
</comment>
<name>A0ABQ0DH14_9EUKA</name>
<keyword evidence="1" id="KW-0808">Transferase</keyword>
<evidence type="ECO:0000256" key="1">
    <source>
        <dbReference type="ARBA" id="ARBA00022679"/>
    </source>
</evidence>
<organism evidence="3 4">
    <name type="scientific">Entamoeba nuttalli</name>
    <dbReference type="NCBI Taxonomy" id="412467"/>
    <lineage>
        <taxon>Eukaryota</taxon>
        <taxon>Amoebozoa</taxon>
        <taxon>Evosea</taxon>
        <taxon>Archamoebae</taxon>
        <taxon>Mastigamoebida</taxon>
        <taxon>Entamoebidae</taxon>
        <taxon>Entamoeba</taxon>
    </lineage>
</organism>
<dbReference type="Gene3D" id="3.90.550.10">
    <property type="entry name" value="Spore Coat Polysaccharide Biosynthesis Protein SpsA, Chain A"/>
    <property type="match status" value="1"/>
</dbReference>
<evidence type="ECO:0008006" key="5">
    <source>
        <dbReference type="Google" id="ProtNLM"/>
    </source>
</evidence>
<keyword evidence="4" id="KW-1185">Reference proteome</keyword>
<dbReference type="Proteomes" id="UP001628156">
    <property type="component" value="Unassembled WGS sequence"/>
</dbReference>
<dbReference type="PANTHER" id="PTHR43584">
    <property type="entry name" value="NUCLEOTIDYL TRANSFERASE"/>
    <property type="match status" value="1"/>
</dbReference>
<proteinExistence type="predicted"/>
<dbReference type="EMBL" id="BAAFRS010000095">
    <property type="protein sequence ID" value="GAB1222141.1"/>
    <property type="molecule type" value="Genomic_DNA"/>
</dbReference>
<dbReference type="InterPro" id="IPR050065">
    <property type="entry name" value="GlmU-like"/>
</dbReference>
<gene>
    <name evidence="3" type="ORF">ENUP19_0095G0015</name>
</gene>
<evidence type="ECO:0000256" key="2">
    <source>
        <dbReference type="ARBA" id="ARBA00022695"/>
    </source>
</evidence>
<evidence type="ECO:0000313" key="3">
    <source>
        <dbReference type="EMBL" id="GAB1222141.1"/>
    </source>
</evidence>
<dbReference type="InterPro" id="IPR029044">
    <property type="entry name" value="Nucleotide-diphossugar_trans"/>
</dbReference>
<dbReference type="PANTHER" id="PTHR43584:SF8">
    <property type="entry name" value="N-ACETYLMURAMATE ALPHA-1-PHOSPHATE URIDYLYLTRANSFERASE"/>
    <property type="match status" value="1"/>
</dbReference>